<dbReference type="EMBL" id="PGOL01001258">
    <property type="protein sequence ID" value="PKI59629.1"/>
    <property type="molecule type" value="Genomic_DNA"/>
</dbReference>
<dbReference type="PANTHER" id="PTHR35046">
    <property type="entry name" value="ZINC KNUCKLE (CCHC-TYPE) FAMILY PROTEIN"/>
    <property type="match status" value="1"/>
</dbReference>
<dbReference type="Gene3D" id="2.40.70.10">
    <property type="entry name" value="Acid Proteases"/>
    <property type="match status" value="1"/>
</dbReference>
<evidence type="ECO:0000256" key="2">
    <source>
        <dbReference type="SAM" id="MobiDB-lite"/>
    </source>
</evidence>
<keyword evidence="1" id="KW-0863">Zinc-finger</keyword>
<organism evidence="4 5">
    <name type="scientific">Punica granatum</name>
    <name type="common">Pomegranate</name>
    <dbReference type="NCBI Taxonomy" id="22663"/>
    <lineage>
        <taxon>Eukaryota</taxon>
        <taxon>Viridiplantae</taxon>
        <taxon>Streptophyta</taxon>
        <taxon>Embryophyta</taxon>
        <taxon>Tracheophyta</taxon>
        <taxon>Spermatophyta</taxon>
        <taxon>Magnoliopsida</taxon>
        <taxon>eudicotyledons</taxon>
        <taxon>Gunneridae</taxon>
        <taxon>Pentapetalae</taxon>
        <taxon>rosids</taxon>
        <taxon>malvids</taxon>
        <taxon>Myrtales</taxon>
        <taxon>Lythraceae</taxon>
        <taxon>Punica</taxon>
    </lineage>
</organism>
<dbReference type="InterPro" id="IPR036875">
    <property type="entry name" value="Znf_CCHC_sf"/>
</dbReference>
<dbReference type="STRING" id="22663.A0A2I0JTI2"/>
<dbReference type="SUPFAM" id="SSF57756">
    <property type="entry name" value="Retrovirus zinc finger-like domains"/>
    <property type="match status" value="1"/>
</dbReference>
<evidence type="ECO:0000259" key="3">
    <source>
        <dbReference type="PROSITE" id="PS50158"/>
    </source>
</evidence>
<dbReference type="Pfam" id="PF00098">
    <property type="entry name" value="zf-CCHC"/>
    <property type="match status" value="1"/>
</dbReference>
<dbReference type="SMART" id="SM00343">
    <property type="entry name" value="ZnF_C2HC"/>
    <property type="match status" value="1"/>
</dbReference>
<dbReference type="GO" id="GO:0008270">
    <property type="term" value="F:zinc ion binding"/>
    <property type="evidence" value="ECO:0007669"/>
    <property type="project" value="UniProtKB-KW"/>
</dbReference>
<dbReference type="CDD" id="cd00303">
    <property type="entry name" value="retropepsin_like"/>
    <property type="match status" value="1"/>
</dbReference>
<keyword evidence="1" id="KW-0479">Metal-binding</keyword>
<name>A0A2I0JTI2_PUNGR</name>
<keyword evidence="1" id="KW-0862">Zinc</keyword>
<gene>
    <name evidence="4" type="ORF">CRG98_019966</name>
</gene>
<accession>A0A2I0JTI2</accession>
<dbReference type="Gene3D" id="3.10.10.10">
    <property type="entry name" value="HIV Type 1 Reverse Transcriptase, subunit A, domain 1"/>
    <property type="match status" value="1"/>
</dbReference>
<dbReference type="Proteomes" id="UP000233551">
    <property type="component" value="Unassembled WGS sequence"/>
</dbReference>
<feature type="compositionally biased region" description="Low complexity" evidence="2">
    <location>
        <begin position="35"/>
        <end position="44"/>
    </location>
</feature>
<dbReference type="InterPro" id="IPR043502">
    <property type="entry name" value="DNA/RNA_pol_sf"/>
</dbReference>
<keyword evidence="5" id="KW-1185">Reference proteome</keyword>
<dbReference type="InterPro" id="IPR001878">
    <property type="entry name" value="Znf_CCHC"/>
</dbReference>
<reference evidence="4 5" key="1">
    <citation type="submission" date="2017-11" db="EMBL/GenBank/DDBJ databases">
        <title>De-novo sequencing of pomegranate (Punica granatum L.) genome.</title>
        <authorList>
            <person name="Akparov Z."/>
            <person name="Amiraslanov A."/>
            <person name="Hajiyeva S."/>
            <person name="Abbasov M."/>
            <person name="Kaur K."/>
            <person name="Hamwieh A."/>
            <person name="Solovyev V."/>
            <person name="Salamov A."/>
            <person name="Braich B."/>
            <person name="Kosarev P."/>
            <person name="Mahmoud A."/>
            <person name="Hajiyev E."/>
            <person name="Babayeva S."/>
            <person name="Izzatullayeva V."/>
            <person name="Mammadov A."/>
            <person name="Mammadov A."/>
            <person name="Sharifova S."/>
            <person name="Ojaghi J."/>
            <person name="Eynullazada K."/>
            <person name="Bayramov B."/>
            <person name="Abdulazimova A."/>
            <person name="Shahmuradov I."/>
        </authorList>
    </citation>
    <scope>NUCLEOTIDE SEQUENCE [LARGE SCALE GENOMIC DNA]</scope>
    <source>
        <strain evidence="5">cv. AG2017</strain>
        <tissue evidence="4">Leaf</tissue>
    </source>
</reference>
<dbReference type="SUPFAM" id="SSF56672">
    <property type="entry name" value="DNA/RNA polymerases"/>
    <property type="match status" value="1"/>
</dbReference>
<evidence type="ECO:0000313" key="5">
    <source>
        <dbReference type="Proteomes" id="UP000233551"/>
    </source>
</evidence>
<feature type="domain" description="CCHC-type" evidence="3">
    <location>
        <begin position="79"/>
        <end position="95"/>
    </location>
</feature>
<evidence type="ECO:0000313" key="4">
    <source>
        <dbReference type="EMBL" id="PKI59629.1"/>
    </source>
</evidence>
<dbReference type="PROSITE" id="PS50158">
    <property type="entry name" value="ZF_CCHC"/>
    <property type="match status" value="1"/>
</dbReference>
<feature type="compositionally biased region" description="Gly residues" evidence="2">
    <location>
        <begin position="45"/>
        <end position="60"/>
    </location>
</feature>
<proteinExistence type="predicted"/>
<dbReference type="AlphaFoldDB" id="A0A2I0JTI2"/>
<protein>
    <recommendedName>
        <fullName evidence="3">CCHC-type domain-containing protein</fullName>
    </recommendedName>
</protein>
<comment type="caution">
    <text evidence="4">The sequence shown here is derived from an EMBL/GenBank/DDBJ whole genome shotgun (WGS) entry which is preliminary data.</text>
</comment>
<sequence length="307" mass="34260">MPPRRRDRVDDVHERDNLRHLEHRLEHIVDQMMDRSSSGVSRPSGSGGSSSGVNHPGGGANRNTANTNQSNRPTGHGMKCFRCSEVGHRQSECRKTAGKKTFFVDMEEGKDEDVEEAEYLEFDSEEVVDEESTCTVLGKVCRFVIDAGSSENIVSAEVVKKLGLKTEKHPKPYKLAWLKKGGEVNVSKRVLIPFSIGLKYKDAAWCDVVAMDASAPVVAEYADVFPDELPNGLPPLCDIQHRIDLEPRAALPNRPHYRMSPREHEELRRQVEELLAKGHNRESLSPCAVPALLTPKKDGSWHMCVDS</sequence>
<dbReference type="GO" id="GO:0003676">
    <property type="term" value="F:nucleic acid binding"/>
    <property type="evidence" value="ECO:0007669"/>
    <property type="project" value="InterPro"/>
</dbReference>
<evidence type="ECO:0000256" key="1">
    <source>
        <dbReference type="PROSITE-ProRule" id="PRU00047"/>
    </source>
</evidence>
<dbReference type="PANTHER" id="PTHR35046:SF18">
    <property type="entry name" value="RNA-DIRECTED DNA POLYMERASE"/>
    <property type="match status" value="1"/>
</dbReference>
<dbReference type="InterPro" id="IPR021109">
    <property type="entry name" value="Peptidase_aspartic_dom_sf"/>
</dbReference>
<feature type="region of interest" description="Disordered" evidence="2">
    <location>
        <begin position="33"/>
        <end position="77"/>
    </location>
</feature>